<organism evidence="4 5">
    <name type="scientific">Scleropages formosus</name>
    <name type="common">Asian bonytongue</name>
    <name type="synonym">Osteoglossum formosum</name>
    <dbReference type="NCBI Taxonomy" id="113540"/>
    <lineage>
        <taxon>Eukaryota</taxon>
        <taxon>Metazoa</taxon>
        <taxon>Chordata</taxon>
        <taxon>Craniata</taxon>
        <taxon>Vertebrata</taxon>
        <taxon>Euteleostomi</taxon>
        <taxon>Actinopterygii</taxon>
        <taxon>Neopterygii</taxon>
        <taxon>Teleostei</taxon>
        <taxon>Osteoglossocephala</taxon>
        <taxon>Osteoglossomorpha</taxon>
        <taxon>Osteoglossiformes</taxon>
        <taxon>Osteoglossidae</taxon>
        <taxon>Scleropages</taxon>
    </lineage>
</organism>
<feature type="region of interest" description="Disordered" evidence="2">
    <location>
        <begin position="851"/>
        <end position="885"/>
    </location>
</feature>
<dbReference type="Ensembl" id="ENSSFOT00015013946.2">
    <property type="protein sequence ID" value="ENSSFOP00015013776.2"/>
    <property type="gene ID" value="ENSSFOG00015008885.2"/>
</dbReference>
<feature type="domain" description="Tantalus-like" evidence="3">
    <location>
        <begin position="1011"/>
        <end position="1068"/>
    </location>
</feature>
<reference evidence="4 5" key="1">
    <citation type="submission" date="2019-04" db="EMBL/GenBank/DDBJ databases">
        <authorList>
            <consortium name="Wellcome Sanger Institute Data Sharing"/>
        </authorList>
    </citation>
    <scope>NUCLEOTIDE SEQUENCE [LARGE SCALE GENOMIC DNA]</scope>
</reference>
<sequence length="1134" mass="121876">MLTAAPADLRGAQPLPLPLLYQDCIPRGLKEPHWGEGQMDGGSLGAESCRTVDGRGSPSLESGLRATMAGPLPAVMSTGKPGRLPQALCLNTSIGATGPTTREIPEAQVVGIECHGMQKNCQESMLLSPHQAPSVKDSLQPPTGATGAQFGLLERLLSTHQAELRSLLTGGLGPLCQRLEAVERRVGQLCEQSAAHGSSLAMMSSQVEVLYQKLSGQVEASSAGGTSIPVDSTVSPELSKGVWEGEKMVSAELSSWRSHPSGNPVAVETGTDEQGICEHPWQTLAPVTHFSVKTSVAEETEHEGCGSKDLVMGETETCLPGNYSPVSDFEDLDVEMGSLEVQDSVGWTASPRTEITEASSCLQPQGGPEGETSTGQPKLCMEKLDSHAFSPEFQVSSNTEAPESSTYTEPFTNKGSLSSGMGLSCSSSVYSEKAPDSPGLHPLSVHTGENGSSWSDMSNSVSMEDPILPLELSLAPCWTPSIASHLSQSPPTKRDYRTTETRDPQWREEHESTSQSSCKEEEDVERMKIGREILLCTDILSSPKAHCSDHGSRLLSSRADLVRQPMQTNWSLKPSSAESSCISTLKYGSSSPLLRVQPVGATGVSVLDWLSCSNLPLTKVTTPANGLSRHLRLALKTVPLESQLLLRQLSEVAARLMPFAQVSDGLFASFRNISRKPGNLPQPSSFKMKQRWAKDLQAPKRPQLKGANQTQVGALPELEGGVSRLWKPLLVLGSPLLPLAPLELGPHAPLIPHSAPLSQLLDIEVHLPPSLCQLFRAATAIPSALSPVPLLGKGSFPKTGMHTEMALSSPSALCLGARHWRLPSVTPLEYSALHCMLGQILASQSKLPPLVPLPDHTAPPGLGNDHSYAQQSSQDGSTSTVASSSSSIANQCPQLLVLNGVAVSRRLRGNASGPVPPSQCTSKARLLTEQSTPPAVLDPPASSTSESSHLDSNTSQAAPSFAITNANVKYPGLHREGELFEKNVGAQPGQHSKRVSQIRIRKTVPRPDNNLTPMGLPKPKRLKKKEFSLEEIYTNKNYRSPTPNRSLETIFEEPKEKNGALVCIGQQKRKRVLDFPDFTLPRKRRARAGVGQVRVKGPRVRGRRGQPDDADLDVMLIERLSELEDYFSREGLED</sequence>
<accession>A0A8C9RJP5</accession>
<keyword evidence="1" id="KW-0597">Phosphoprotein</keyword>
<feature type="compositionally biased region" description="Low complexity" evidence="2">
    <location>
        <begin position="415"/>
        <end position="428"/>
    </location>
</feature>
<keyword evidence="5" id="KW-1185">Reference proteome</keyword>
<feature type="region of interest" description="Disordered" evidence="2">
    <location>
        <begin position="483"/>
        <end position="523"/>
    </location>
</feature>
<dbReference type="PANTHER" id="PTHR14522:SF2">
    <property type="entry name" value="PROLINE-RICH PROTEIN 14"/>
    <property type="match status" value="1"/>
</dbReference>
<dbReference type="PANTHER" id="PTHR14522">
    <property type="entry name" value="EMO2-RELATED"/>
    <property type="match status" value="1"/>
</dbReference>
<gene>
    <name evidence="4" type="primary">wu:fi75a02</name>
</gene>
<dbReference type="Pfam" id="PF15386">
    <property type="entry name" value="Tantalus"/>
    <property type="match status" value="1"/>
</dbReference>
<name>A0A8C9RJP5_SCLFO</name>
<dbReference type="InterPro" id="IPR028149">
    <property type="entry name" value="Tantalus-like"/>
</dbReference>
<feature type="compositionally biased region" description="Polar residues" evidence="2">
    <location>
        <begin position="394"/>
        <end position="414"/>
    </location>
</feature>
<feature type="compositionally biased region" description="Low complexity" evidence="2">
    <location>
        <begin position="872"/>
        <end position="885"/>
    </location>
</feature>
<feature type="region of interest" description="Disordered" evidence="2">
    <location>
        <begin position="356"/>
        <end position="377"/>
    </location>
</feature>
<dbReference type="Proteomes" id="UP000694397">
    <property type="component" value="Chromosome 6"/>
</dbReference>
<proteinExistence type="predicted"/>
<protein>
    <submittedName>
        <fullName evidence="4">Uncharacterized LOC108929956</fullName>
    </submittedName>
</protein>
<feature type="compositionally biased region" description="Polar residues" evidence="2">
    <location>
        <begin position="941"/>
        <end position="958"/>
    </location>
</feature>
<dbReference type="AlphaFoldDB" id="A0A8C9RJP5"/>
<evidence type="ECO:0000256" key="1">
    <source>
        <dbReference type="ARBA" id="ARBA00022553"/>
    </source>
</evidence>
<feature type="region of interest" description="Disordered" evidence="2">
    <location>
        <begin position="931"/>
        <end position="958"/>
    </location>
</feature>
<dbReference type="OrthoDB" id="6163216at2759"/>
<feature type="region of interest" description="Disordered" evidence="2">
    <location>
        <begin position="394"/>
        <end position="459"/>
    </location>
</feature>
<reference evidence="4" key="3">
    <citation type="submission" date="2025-09" db="UniProtKB">
        <authorList>
            <consortium name="Ensembl"/>
        </authorList>
    </citation>
    <scope>IDENTIFICATION</scope>
</reference>
<dbReference type="GeneTree" id="ENSGT00520000055626"/>
<feature type="compositionally biased region" description="Basic and acidic residues" evidence="2">
    <location>
        <begin position="492"/>
        <end position="512"/>
    </location>
</feature>
<dbReference type="InterPro" id="IPR026320">
    <property type="entry name" value="PRR14"/>
</dbReference>
<reference evidence="4" key="2">
    <citation type="submission" date="2025-08" db="UniProtKB">
        <authorList>
            <consortium name="Ensembl"/>
        </authorList>
    </citation>
    <scope>IDENTIFICATION</scope>
</reference>
<evidence type="ECO:0000313" key="5">
    <source>
        <dbReference type="Proteomes" id="UP000694397"/>
    </source>
</evidence>
<evidence type="ECO:0000256" key="2">
    <source>
        <dbReference type="SAM" id="MobiDB-lite"/>
    </source>
</evidence>
<evidence type="ECO:0000259" key="3">
    <source>
        <dbReference type="Pfam" id="PF15386"/>
    </source>
</evidence>
<evidence type="ECO:0000313" key="4">
    <source>
        <dbReference type="Ensembl" id="ENSSFOP00015013776.2"/>
    </source>
</evidence>